<evidence type="ECO:0000313" key="4">
    <source>
        <dbReference type="Proteomes" id="UP000041254"/>
    </source>
</evidence>
<reference evidence="3 4" key="1">
    <citation type="submission" date="2014-11" db="EMBL/GenBank/DDBJ databases">
        <authorList>
            <person name="Zhu J."/>
            <person name="Qi W."/>
            <person name="Song R."/>
        </authorList>
    </citation>
    <scope>NUCLEOTIDE SEQUENCE [LARGE SCALE GENOMIC DNA]</scope>
</reference>
<keyword evidence="4" id="KW-1185">Reference proteome</keyword>
<feature type="region of interest" description="Disordered" evidence="1">
    <location>
        <begin position="430"/>
        <end position="451"/>
    </location>
</feature>
<feature type="region of interest" description="Disordered" evidence="1">
    <location>
        <begin position="167"/>
        <end position="191"/>
    </location>
</feature>
<feature type="region of interest" description="Disordered" evidence="1">
    <location>
        <begin position="87"/>
        <end position="111"/>
    </location>
</feature>
<evidence type="ECO:0000256" key="2">
    <source>
        <dbReference type="SAM" id="SignalP"/>
    </source>
</evidence>
<keyword evidence="2" id="KW-0732">Signal</keyword>
<evidence type="ECO:0008006" key="5">
    <source>
        <dbReference type="Google" id="ProtNLM"/>
    </source>
</evidence>
<proteinExistence type="predicted"/>
<dbReference type="Proteomes" id="UP000041254">
    <property type="component" value="Unassembled WGS sequence"/>
</dbReference>
<protein>
    <recommendedName>
        <fullName evidence="5">Apple domain-containing protein</fullName>
    </recommendedName>
</protein>
<dbReference type="EMBL" id="CDMY01000423">
    <property type="protein sequence ID" value="CEM11726.1"/>
    <property type="molecule type" value="Genomic_DNA"/>
</dbReference>
<feature type="chain" id="PRO_5005188705" description="Apple domain-containing protein" evidence="2">
    <location>
        <begin position="22"/>
        <end position="451"/>
    </location>
</feature>
<evidence type="ECO:0000313" key="3">
    <source>
        <dbReference type="EMBL" id="CEM11726.1"/>
    </source>
</evidence>
<feature type="compositionally biased region" description="Basic and acidic residues" evidence="1">
    <location>
        <begin position="169"/>
        <end position="183"/>
    </location>
</feature>
<dbReference type="AlphaFoldDB" id="A0A0G4FEQ7"/>
<sequence>MRLSLPLTVALCLQLWLAVTSVGKQQRQQPAPVALTDEEEAAQPSAGELAEIEGNAGGLLESMTTGIGTEERALLAAAQKEVAEQEKEQAAQEKELEQSEAQEVEIDKEEDKPVSALIALSTNFRQLARHHRLRTAPPRTRYDIEAAKEKEERQEEAKYARQFGELMQSEDRQEAATQEKEQQQSRANRMSFRQLQRPVEGGFLRINFAEKFCLGDDILEAYGRGSASPFIDFDEAEQRCAADDRCSFFTVDRESKRTWICKGDGYLSLEPFPSAVVGVSPKELAVDRYRVVTNMQSICQGANLIEERRSTSRSTIDMEDAAKTCDNLPDCTHFTINFSGSTAMPAPHTLIQHVFFCAGDPIGAPNDSFVTAIRRATYYVPGAPGGAPQPLRPRPLPCMGVPLQLRGPVEDSRGVYKAGSIIPPDVNIVYRSKEPEPQAATEKKGKASSAN</sequence>
<feature type="region of interest" description="Disordered" evidence="1">
    <location>
        <begin position="30"/>
        <end position="49"/>
    </location>
</feature>
<dbReference type="VEuPathDB" id="CryptoDB:Vbra_4424"/>
<feature type="compositionally biased region" description="Basic and acidic residues" evidence="1">
    <location>
        <begin position="87"/>
        <end position="97"/>
    </location>
</feature>
<evidence type="ECO:0000256" key="1">
    <source>
        <dbReference type="SAM" id="MobiDB-lite"/>
    </source>
</evidence>
<feature type="compositionally biased region" description="Acidic residues" evidence="1">
    <location>
        <begin position="98"/>
        <end position="108"/>
    </location>
</feature>
<accession>A0A0G4FEQ7</accession>
<name>A0A0G4FEQ7_VITBC</name>
<feature type="compositionally biased region" description="Basic and acidic residues" evidence="1">
    <location>
        <begin position="431"/>
        <end position="445"/>
    </location>
</feature>
<gene>
    <name evidence="3" type="ORF">Vbra_4424</name>
</gene>
<dbReference type="InParanoid" id="A0A0G4FEQ7"/>
<feature type="signal peptide" evidence="2">
    <location>
        <begin position="1"/>
        <end position="21"/>
    </location>
</feature>
<organism evidence="3 4">
    <name type="scientific">Vitrella brassicaformis (strain CCMP3155)</name>
    <dbReference type="NCBI Taxonomy" id="1169540"/>
    <lineage>
        <taxon>Eukaryota</taxon>
        <taxon>Sar</taxon>
        <taxon>Alveolata</taxon>
        <taxon>Colpodellida</taxon>
        <taxon>Vitrellaceae</taxon>
        <taxon>Vitrella</taxon>
    </lineage>
</organism>